<keyword evidence="1" id="KW-0812">Transmembrane</keyword>
<dbReference type="HOGENOM" id="CLU_148540_0_0_9"/>
<keyword evidence="1" id="KW-1133">Transmembrane helix</keyword>
<dbReference type="Proteomes" id="UP000010847">
    <property type="component" value="Chromosome"/>
</dbReference>
<evidence type="ECO:0000256" key="1">
    <source>
        <dbReference type="SAM" id="Phobius"/>
    </source>
</evidence>
<accession>W0EAX3</accession>
<name>W0EAX3_9FIRM</name>
<dbReference type="RefSeq" id="WP_006715718.1">
    <property type="nucleotide sequence ID" value="NZ_CP007032.1"/>
</dbReference>
<reference evidence="3 4" key="1">
    <citation type="submission" date="2013-12" db="EMBL/GenBank/DDBJ databases">
        <authorList>
            <consortium name="DOE Joint Genome Institute"/>
            <person name="Smidt H."/>
            <person name="Huntemann M."/>
            <person name="Han J."/>
            <person name="Chen A."/>
            <person name="Kyrpides N."/>
            <person name="Mavromatis K."/>
            <person name="Markowitz V."/>
            <person name="Palaniappan K."/>
            <person name="Ivanova N."/>
            <person name="Schaumberg A."/>
            <person name="Pati A."/>
            <person name="Liolios K."/>
            <person name="Nordberg H.P."/>
            <person name="Cantor M.N."/>
            <person name="Hua S.X."/>
            <person name="Woyke T."/>
        </authorList>
    </citation>
    <scope>NUCLEOTIDE SEQUENCE [LARGE SCALE GENOMIC DNA]</scope>
    <source>
        <strain evidence="4">DSM 15288</strain>
    </source>
</reference>
<sequence length="132" mass="14968">MKDVPIPYIRANQTGIIAFFILAFFEQLPLFIAILWLIEGVGLLFGMKANLFILFAKPFFSQWIDRVPTQAYELTRFDNQLTVVLLTLSFVLFELRWASAGYIVAGVVAGLALLAMFGLSLGSFFYKQVKKF</sequence>
<gene>
    <name evidence="3" type="ORF">DESME_14030</name>
</gene>
<dbReference type="InterPro" id="IPR025508">
    <property type="entry name" value="DUF4395"/>
</dbReference>
<proteinExistence type="predicted"/>
<evidence type="ECO:0000313" key="3">
    <source>
        <dbReference type="EMBL" id="AHF08025.1"/>
    </source>
</evidence>
<dbReference type="PIRSF" id="PIRSF030042">
    <property type="entry name" value="UCP030042"/>
    <property type="match status" value="1"/>
</dbReference>
<protein>
    <recommendedName>
        <fullName evidence="2">DUF4395 domain-containing protein</fullName>
    </recommendedName>
</protein>
<keyword evidence="1" id="KW-0472">Membrane</keyword>
<evidence type="ECO:0000313" key="4">
    <source>
        <dbReference type="Proteomes" id="UP000010847"/>
    </source>
</evidence>
<feature type="domain" description="DUF4395" evidence="2">
    <location>
        <begin position="6"/>
        <end position="131"/>
    </location>
</feature>
<keyword evidence="4" id="KW-1185">Reference proteome</keyword>
<dbReference type="STRING" id="871968.DESME_14030"/>
<evidence type="ECO:0000259" key="2">
    <source>
        <dbReference type="Pfam" id="PF14340"/>
    </source>
</evidence>
<organism evidence="3 4">
    <name type="scientific">Desulfitobacterium metallireducens DSM 15288</name>
    <dbReference type="NCBI Taxonomy" id="871968"/>
    <lineage>
        <taxon>Bacteria</taxon>
        <taxon>Bacillati</taxon>
        <taxon>Bacillota</taxon>
        <taxon>Clostridia</taxon>
        <taxon>Eubacteriales</taxon>
        <taxon>Desulfitobacteriaceae</taxon>
        <taxon>Desulfitobacterium</taxon>
    </lineage>
</organism>
<dbReference type="eggNOG" id="ENOG5032XP1">
    <property type="taxonomic scope" value="Bacteria"/>
</dbReference>
<feature type="transmembrane region" description="Helical" evidence="1">
    <location>
        <begin position="31"/>
        <end position="56"/>
    </location>
</feature>
<dbReference type="Pfam" id="PF14340">
    <property type="entry name" value="DUF4395"/>
    <property type="match status" value="1"/>
</dbReference>
<dbReference type="KEGG" id="dmt:DESME_14030"/>
<dbReference type="InterPro" id="IPR016942">
    <property type="entry name" value="UCP030042"/>
</dbReference>
<feature type="transmembrane region" description="Helical" evidence="1">
    <location>
        <begin position="101"/>
        <end position="126"/>
    </location>
</feature>
<dbReference type="EMBL" id="CP007032">
    <property type="protein sequence ID" value="AHF08025.1"/>
    <property type="molecule type" value="Genomic_DNA"/>
</dbReference>
<dbReference type="AlphaFoldDB" id="W0EAX3"/>
<feature type="transmembrane region" description="Helical" evidence="1">
    <location>
        <begin position="77"/>
        <end position="95"/>
    </location>
</feature>
<dbReference type="OrthoDB" id="2376580at2"/>